<evidence type="ECO:0000313" key="4">
    <source>
        <dbReference type="EMBL" id="KAK8859388.1"/>
    </source>
</evidence>
<feature type="compositionally biased region" description="Acidic residues" evidence="2">
    <location>
        <begin position="235"/>
        <end position="337"/>
    </location>
</feature>
<proteinExistence type="predicted"/>
<reference evidence="4 5" key="1">
    <citation type="journal article" date="2024" name="IMA Fungus">
        <title>Apiospora arundinis, a panoply of carbohydrate-active enzymes and secondary metabolites.</title>
        <authorList>
            <person name="Sorensen T."/>
            <person name="Petersen C."/>
            <person name="Muurmann A.T."/>
            <person name="Christiansen J.V."/>
            <person name="Brundto M.L."/>
            <person name="Overgaard C.K."/>
            <person name="Boysen A.T."/>
            <person name="Wollenberg R.D."/>
            <person name="Larsen T.O."/>
            <person name="Sorensen J.L."/>
            <person name="Nielsen K.L."/>
            <person name="Sondergaard T.E."/>
        </authorList>
    </citation>
    <scope>NUCLEOTIDE SEQUENCE [LARGE SCALE GENOMIC DNA]</scope>
    <source>
        <strain evidence="4 5">AAU 773</strain>
    </source>
</reference>
<feature type="compositionally biased region" description="Low complexity" evidence="2">
    <location>
        <begin position="356"/>
        <end position="366"/>
    </location>
</feature>
<gene>
    <name evidence="4" type="ORF">PGQ11_010122</name>
</gene>
<name>A0ABR2I8T4_9PEZI</name>
<dbReference type="Gene3D" id="3.10.110.10">
    <property type="entry name" value="Ubiquitin Conjugating Enzyme"/>
    <property type="match status" value="1"/>
</dbReference>
<dbReference type="InterPro" id="IPR000608">
    <property type="entry name" value="UBC"/>
</dbReference>
<dbReference type="PANTHER" id="PTHR24067">
    <property type="entry name" value="UBIQUITIN-CONJUGATING ENZYME E2"/>
    <property type="match status" value="1"/>
</dbReference>
<evidence type="ECO:0000256" key="1">
    <source>
        <dbReference type="ARBA" id="ARBA00022786"/>
    </source>
</evidence>
<accession>A0ABR2I8T4</accession>
<dbReference type="SUPFAM" id="SSF54495">
    <property type="entry name" value="UBC-like"/>
    <property type="match status" value="1"/>
</dbReference>
<comment type="caution">
    <text evidence="4">The sequence shown here is derived from an EMBL/GenBank/DDBJ whole genome shotgun (WGS) entry which is preliminary data.</text>
</comment>
<dbReference type="Pfam" id="PF00179">
    <property type="entry name" value="UQ_con"/>
    <property type="match status" value="1"/>
</dbReference>
<dbReference type="EMBL" id="JAPCWZ010000006">
    <property type="protein sequence ID" value="KAK8859388.1"/>
    <property type="molecule type" value="Genomic_DNA"/>
</dbReference>
<sequence length="366" mass="41573">MPRSCLVDDSGRLGVFGREQFPFPEPSSVSSVYKQVFTYLRYLINLTLPHRSWWIILALPIFNQHHSATQLPTHKNTHSPYTQRLFDNMASAKRIAKELQECESSPPQGVQIAYSETNIHVWTITMQGPSDTVYQGGVFTLTLTLPTEYPFKAPSVVFNTRIYHPNVTNDNNGNICLSILKPENWKPASRIKGVLEAVRQLLVEPLPDDALEARIADEYKNSRAEFDKNAKGYTEVEDPDETEVEDMDETEDEAADVDPDETEVEDPDETEVEDMDETEDEVADVDEDETEVKDPDETEVEDMDETEDEVEDPDETEVEDPDETEVEDMDEDADGDKDDLWYNADGIIPISPPETPSESSSVEFFY</sequence>
<dbReference type="InterPro" id="IPR050113">
    <property type="entry name" value="Ub_conjugating_enzyme"/>
</dbReference>
<dbReference type="Proteomes" id="UP001390339">
    <property type="component" value="Unassembled WGS sequence"/>
</dbReference>
<evidence type="ECO:0000313" key="5">
    <source>
        <dbReference type="Proteomes" id="UP001390339"/>
    </source>
</evidence>
<dbReference type="SMART" id="SM00212">
    <property type="entry name" value="UBCc"/>
    <property type="match status" value="1"/>
</dbReference>
<evidence type="ECO:0000256" key="2">
    <source>
        <dbReference type="SAM" id="MobiDB-lite"/>
    </source>
</evidence>
<protein>
    <submittedName>
        <fullName evidence="4">Ubiquitin-conjugating enzyme</fullName>
    </submittedName>
</protein>
<organism evidence="4 5">
    <name type="scientific">Apiospora arundinis</name>
    <dbReference type="NCBI Taxonomy" id="335852"/>
    <lineage>
        <taxon>Eukaryota</taxon>
        <taxon>Fungi</taxon>
        <taxon>Dikarya</taxon>
        <taxon>Ascomycota</taxon>
        <taxon>Pezizomycotina</taxon>
        <taxon>Sordariomycetes</taxon>
        <taxon>Xylariomycetidae</taxon>
        <taxon>Amphisphaeriales</taxon>
        <taxon>Apiosporaceae</taxon>
        <taxon>Apiospora</taxon>
    </lineage>
</organism>
<dbReference type="PROSITE" id="PS50127">
    <property type="entry name" value="UBC_2"/>
    <property type="match status" value="1"/>
</dbReference>
<dbReference type="InterPro" id="IPR016135">
    <property type="entry name" value="UBQ-conjugating_enzyme/RWD"/>
</dbReference>
<keyword evidence="1" id="KW-0833">Ubl conjugation pathway</keyword>
<evidence type="ECO:0000259" key="3">
    <source>
        <dbReference type="PROSITE" id="PS50127"/>
    </source>
</evidence>
<feature type="region of interest" description="Disordered" evidence="2">
    <location>
        <begin position="230"/>
        <end position="366"/>
    </location>
</feature>
<feature type="domain" description="UBC core" evidence="3">
    <location>
        <begin position="90"/>
        <end position="239"/>
    </location>
</feature>
<keyword evidence="5" id="KW-1185">Reference proteome</keyword>